<dbReference type="Proteomes" id="UP000284120">
    <property type="component" value="Unassembled WGS sequence"/>
</dbReference>
<dbReference type="RefSeq" id="WP_113648002.1">
    <property type="nucleotide sequence ID" value="NZ_QMHN01000004.1"/>
</dbReference>
<accession>A0A3S3QF55</accession>
<name>A0A3S3QF55_9SPHI</name>
<comment type="caution">
    <text evidence="2">The sequence shown here is derived from an EMBL/GenBank/DDBJ whole genome shotgun (WGS) entry which is preliminary data.</text>
</comment>
<evidence type="ECO:0000313" key="2">
    <source>
        <dbReference type="EMBL" id="RWU06392.1"/>
    </source>
</evidence>
<sequence length="166" mass="17859">MKLLAKSSLALLLTLLFINVSFAQKKRAPFTAIVFVEGNQKVHGKITDINESALVLVDKRDVAHPIAYQKIKRIKVYKHRSDVGYAAVTGALAVGTIVAAQSIDDANVAVLVGIGGTAAVVSLSMVLHNVIHGAELKIDAKKETIDYNNISQKLSKYIVNDVALKP</sequence>
<evidence type="ECO:0000313" key="3">
    <source>
        <dbReference type="Proteomes" id="UP000284120"/>
    </source>
</evidence>
<organism evidence="2 3">
    <name type="scientific">Pedobacter chitinilyticus</name>
    <dbReference type="NCBI Taxonomy" id="2233776"/>
    <lineage>
        <taxon>Bacteria</taxon>
        <taxon>Pseudomonadati</taxon>
        <taxon>Bacteroidota</taxon>
        <taxon>Sphingobacteriia</taxon>
        <taxon>Sphingobacteriales</taxon>
        <taxon>Sphingobacteriaceae</taxon>
        <taxon>Pedobacter</taxon>
    </lineage>
</organism>
<dbReference type="AlphaFoldDB" id="A0A3S3QF55"/>
<dbReference type="OrthoDB" id="771423at2"/>
<keyword evidence="1" id="KW-0732">Signal</keyword>
<reference evidence="2 3" key="1">
    <citation type="submission" date="2018-06" db="EMBL/GenBank/DDBJ databases">
        <title>Pedobacter endophyticus sp. nov., an endophytic bacterium isolated from a leaf of Triticum aestivum.</title>
        <authorList>
            <person name="Zhang L."/>
        </authorList>
    </citation>
    <scope>NUCLEOTIDE SEQUENCE [LARGE SCALE GENOMIC DNA]</scope>
    <source>
        <strain evidence="2 3">CM134L-2</strain>
    </source>
</reference>
<feature type="signal peptide" evidence="1">
    <location>
        <begin position="1"/>
        <end position="23"/>
    </location>
</feature>
<proteinExistence type="predicted"/>
<protein>
    <submittedName>
        <fullName evidence="2">Uncharacterized protein</fullName>
    </submittedName>
</protein>
<evidence type="ECO:0000256" key="1">
    <source>
        <dbReference type="SAM" id="SignalP"/>
    </source>
</evidence>
<keyword evidence="3" id="KW-1185">Reference proteome</keyword>
<feature type="chain" id="PRO_5018712949" evidence="1">
    <location>
        <begin position="24"/>
        <end position="166"/>
    </location>
</feature>
<gene>
    <name evidence="2" type="ORF">DPV69_13980</name>
</gene>
<dbReference type="EMBL" id="SAYW01000004">
    <property type="protein sequence ID" value="RWU06392.1"/>
    <property type="molecule type" value="Genomic_DNA"/>
</dbReference>